<organism evidence="5 6">
    <name type="scientific">Conger conger</name>
    <name type="common">Conger eel</name>
    <name type="synonym">Muraena conger</name>
    <dbReference type="NCBI Taxonomy" id="82655"/>
    <lineage>
        <taxon>Eukaryota</taxon>
        <taxon>Metazoa</taxon>
        <taxon>Chordata</taxon>
        <taxon>Craniata</taxon>
        <taxon>Vertebrata</taxon>
        <taxon>Euteleostomi</taxon>
        <taxon>Actinopterygii</taxon>
        <taxon>Neopterygii</taxon>
        <taxon>Teleostei</taxon>
        <taxon>Anguilliformes</taxon>
        <taxon>Congridae</taxon>
        <taxon>Conger</taxon>
    </lineage>
</organism>
<dbReference type="InterPro" id="IPR051379">
    <property type="entry name" value="C-type_Lectin_Receptor_IMM"/>
</dbReference>
<dbReference type="Pfam" id="PF00059">
    <property type="entry name" value="Lectin_C"/>
    <property type="match status" value="1"/>
</dbReference>
<gene>
    <name evidence="5" type="ORF">COCON_G00185300</name>
</gene>
<dbReference type="InterPro" id="IPR001304">
    <property type="entry name" value="C-type_lectin-like"/>
</dbReference>
<sequence>MAESTVSKDMGIYAELTSPHHDVYCTVGQTTPNSPRAQHTETVGRSSHPYRLAAVCLGLLCALLLAATIVLCVLYTRLSKNNSMLEREQLDFTEEIGDNGSGDSECPQGWEQFYSKCYYFSTERKSWKDSRRDCLRRGADLVIIESDEEQEFITNSTFQRAFNWIRLSDWGTESTWLWVGEPLLRRRFFLGYPYALDCAQTPVHRLAAHLCAQDWGWICETNALLA</sequence>
<protein>
    <recommendedName>
        <fullName evidence="4">C-type lectin domain-containing protein</fullName>
    </recommendedName>
</protein>
<evidence type="ECO:0000313" key="6">
    <source>
        <dbReference type="Proteomes" id="UP001152803"/>
    </source>
</evidence>
<dbReference type="PANTHER" id="PTHR46746">
    <property type="entry name" value="KILLER CELL LECTIN-LIKE RECEPTOR SUBFAMILY F MEMBER 2"/>
    <property type="match status" value="1"/>
</dbReference>
<feature type="transmembrane region" description="Helical" evidence="3">
    <location>
        <begin position="52"/>
        <end position="75"/>
    </location>
</feature>
<dbReference type="GO" id="GO:0030246">
    <property type="term" value="F:carbohydrate binding"/>
    <property type="evidence" value="ECO:0007669"/>
    <property type="project" value="UniProtKB-KW"/>
</dbReference>
<keyword evidence="3" id="KW-0472">Membrane</keyword>
<evidence type="ECO:0000313" key="5">
    <source>
        <dbReference type="EMBL" id="KAJ8256378.1"/>
    </source>
</evidence>
<keyword evidence="3" id="KW-1133">Transmembrane helix</keyword>
<dbReference type="EMBL" id="JAFJMO010000014">
    <property type="protein sequence ID" value="KAJ8256378.1"/>
    <property type="molecule type" value="Genomic_DNA"/>
</dbReference>
<name>A0A9Q1D371_CONCO</name>
<evidence type="ECO:0000256" key="2">
    <source>
        <dbReference type="ARBA" id="ARBA00023157"/>
    </source>
</evidence>
<feature type="domain" description="C-type lectin" evidence="4">
    <location>
        <begin position="113"/>
        <end position="220"/>
    </location>
</feature>
<dbReference type="PROSITE" id="PS50041">
    <property type="entry name" value="C_TYPE_LECTIN_2"/>
    <property type="match status" value="1"/>
</dbReference>
<dbReference type="InterPro" id="IPR016186">
    <property type="entry name" value="C-type_lectin-like/link_sf"/>
</dbReference>
<keyword evidence="2" id="KW-1015">Disulfide bond</keyword>
<reference evidence="5" key="1">
    <citation type="journal article" date="2023" name="Science">
        <title>Genome structures resolve the early diversification of teleost fishes.</title>
        <authorList>
            <person name="Parey E."/>
            <person name="Louis A."/>
            <person name="Montfort J."/>
            <person name="Bouchez O."/>
            <person name="Roques C."/>
            <person name="Iampietro C."/>
            <person name="Lluch J."/>
            <person name="Castinel A."/>
            <person name="Donnadieu C."/>
            <person name="Desvignes T."/>
            <person name="Floi Bucao C."/>
            <person name="Jouanno E."/>
            <person name="Wen M."/>
            <person name="Mejri S."/>
            <person name="Dirks R."/>
            <person name="Jansen H."/>
            <person name="Henkel C."/>
            <person name="Chen W.J."/>
            <person name="Zahm M."/>
            <person name="Cabau C."/>
            <person name="Klopp C."/>
            <person name="Thompson A.W."/>
            <person name="Robinson-Rechavi M."/>
            <person name="Braasch I."/>
            <person name="Lecointre G."/>
            <person name="Bobe J."/>
            <person name="Postlethwait J.H."/>
            <person name="Berthelot C."/>
            <person name="Roest Crollius H."/>
            <person name="Guiguen Y."/>
        </authorList>
    </citation>
    <scope>NUCLEOTIDE SEQUENCE</scope>
    <source>
        <strain evidence="5">Concon-B</strain>
    </source>
</reference>
<keyword evidence="3" id="KW-0812">Transmembrane</keyword>
<comment type="caution">
    <text evidence="5">The sequence shown here is derived from an EMBL/GenBank/DDBJ whole genome shotgun (WGS) entry which is preliminary data.</text>
</comment>
<dbReference type="InterPro" id="IPR016187">
    <property type="entry name" value="CTDL_fold"/>
</dbReference>
<dbReference type="OrthoDB" id="6133475at2759"/>
<dbReference type="PANTHER" id="PTHR46746:SF9">
    <property type="entry name" value="CD209 ANTIGEN-LIKE PROTEIN C-LIKE"/>
    <property type="match status" value="1"/>
</dbReference>
<dbReference type="Gene3D" id="3.10.100.10">
    <property type="entry name" value="Mannose-Binding Protein A, subunit A"/>
    <property type="match status" value="1"/>
</dbReference>
<evidence type="ECO:0000256" key="1">
    <source>
        <dbReference type="ARBA" id="ARBA00022734"/>
    </source>
</evidence>
<dbReference type="SUPFAM" id="SSF56436">
    <property type="entry name" value="C-type lectin-like"/>
    <property type="match status" value="1"/>
</dbReference>
<dbReference type="SMART" id="SM00034">
    <property type="entry name" value="CLECT"/>
    <property type="match status" value="1"/>
</dbReference>
<evidence type="ECO:0000259" key="4">
    <source>
        <dbReference type="PROSITE" id="PS50041"/>
    </source>
</evidence>
<dbReference type="AlphaFoldDB" id="A0A9Q1D371"/>
<evidence type="ECO:0000256" key="3">
    <source>
        <dbReference type="SAM" id="Phobius"/>
    </source>
</evidence>
<proteinExistence type="predicted"/>
<keyword evidence="1" id="KW-0430">Lectin</keyword>
<accession>A0A9Q1D371</accession>
<dbReference type="Proteomes" id="UP001152803">
    <property type="component" value="Unassembled WGS sequence"/>
</dbReference>
<keyword evidence="6" id="KW-1185">Reference proteome</keyword>